<feature type="compositionally biased region" description="Acidic residues" evidence="1">
    <location>
        <begin position="107"/>
        <end position="123"/>
    </location>
</feature>
<feature type="compositionally biased region" description="Low complexity" evidence="1">
    <location>
        <begin position="170"/>
        <end position="181"/>
    </location>
</feature>
<feature type="compositionally biased region" description="Low complexity" evidence="1">
    <location>
        <begin position="314"/>
        <end position="327"/>
    </location>
</feature>
<feature type="compositionally biased region" description="Low complexity" evidence="1">
    <location>
        <begin position="220"/>
        <end position="236"/>
    </location>
</feature>
<feature type="compositionally biased region" description="Basic and acidic residues" evidence="1">
    <location>
        <begin position="249"/>
        <end position="264"/>
    </location>
</feature>
<dbReference type="AlphaFoldDB" id="A0AAN6ZA29"/>
<feature type="compositionally biased region" description="Gly residues" evidence="1">
    <location>
        <begin position="625"/>
        <end position="649"/>
    </location>
</feature>
<proteinExistence type="predicted"/>
<dbReference type="Proteomes" id="UP001304895">
    <property type="component" value="Unassembled WGS sequence"/>
</dbReference>
<feature type="compositionally biased region" description="Pro residues" evidence="1">
    <location>
        <begin position="542"/>
        <end position="554"/>
    </location>
</feature>
<reference evidence="2" key="2">
    <citation type="submission" date="2023-05" db="EMBL/GenBank/DDBJ databases">
        <authorList>
            <consortium name="Lawrence Berkeley National Laboratory"/>
            <person name="Steindorff A."/>
            <person name="Hensen N."/>
            <person name="Bonometti L."/>
            <person name="Westerberg I."/>
            <person name="Brannstrom I.O."/>
            <person name="Guillou S."/>
            <person name="Cros-Aarteil S."/>
            <person name="Calhoun S."/>
            <person name="Haridas S."/>
            <person name="Kuo A."/>
            <person name="Mondo S."/>
            <person name="Pangilinan J."/>
            <person name="Riley R."/>
            <person name="Labutti K."/>
            <person name="Andreopoulos B."/>
            <person name="Lipzen A."/>
            <person name="Chen C."/>
            <person name="Yanf M."/>
            <person name="Daum C."/>
            <person name="Ng V."/>
            <person name="Clum A."/>
            <person name="Ohm R."/>
            <person name="Martin F."/>
            <person name="Silar P."/>
            <person name="Natvig D."/>
            <person name="Lalanne C."/>
            <person name="Gautier V."/>
            <person name="Ament-Velasquez S.L."/>
            <person name="Kruys A."/>
            <person name="Hutchinson M.I."/>
            <person name="Powell A.J."/>
            <person name="Barry K."/>
            <person name="Miller A.N."/>
            <person name="Grigoriev I.V."/>
            <person name="Debuchy R."/>
            <person name="Gladieux P."/>
            <person name="Thoren M.H."/>
            <person name="Johannesson H."/>
        </authorList>
    </citation>
    <scope>NUCLEOTIDE SEQUENCE</scope>
    <source>
        <strain evidence="2">CBS 123565</strain>
    </source>
</reference>
<feature type="compositionally biased region" description="Pro residues" evidence="1">
    <location>
        <begin position="572"/>
        <end position="581"/>
    </location>
</feature>
<feature type="compositionally biased region" description="Basic and acidic residues" evidence="1">
    <location>
        <begin position="422"/>
        <end position="435"/>
    </location>
</feature>
<comment type="caution">
    <text evidence="2">The sequence shown here is derived from an EMBL/GenBank/DDBJ whole genome shotgun (WGS) entry which is preliminary data.</text>
</comment>
<evidence type="ECO:0000313" key="3">
    <source>
        <dbReference type="Proteomes" id="UP001304895"/>
    </source>
</evidence>
<feature type="region of interest" description="Disordered" evidence="1">
    <location>
        <begin position="1"/>
        <end position="658"/>
    </location>
</feature>
<feature type="compositionally biased region" description="Polar residues" evidence="1">
    <location>
        <begin position="509"/>
        <end position="518"/>
    </location>
</feature>
<sequence length="694" mass="72148">MAQPPSFSSNNPFRRKPSVPPVRSALPPFPAAEASTPTVAPTLENAPALPSGDRFRSHLQALSHLTQPPPATSFQKPKVVKKVRVQSPPPSSPESAGAPDRHPAASYDDDDESSSSLDTDDQLEPFGYASSADFHGPGRGVETQPPRSHPPPPNPFQKTLHDLEAGLIEPPQATATAAPGTRNTMDVDAFRRLLLTGEAGGSGPSQTQGPPHTTTPPAPTGDAASTVDTSSTSSQSIRNTIQPAQETPRNSHEAFGHDLEEGHRPVSTSRTSLQPAPTILRKKPPPPSSRHGKLIKAGPGAIANGAPSVPRPSSPTRSASAPLACPSIPRPSSPSVPADPQRLHGGEDAESVFDREAAGTVPEPPIQPGLNIIMPPQPPTPPTVSHATPNFPVTTRKPAPPPRRQPHGRSESKITPSVAHSLRQDDTDSSVRRSSIDSTPSRSSSLRVSVHAPAPPPPRRPSHHARASSTLASPGVASPGSEESPSATIEQAVLPGVPLVASPSPLGDTPTTTSTASSIRDIPATVPRLPPTNRRPSTPNYHPHPQPQPHPPLQQQPLATTTTTTTHIHPKLFPPPPPPTRNPSTRAKKPRPASLLSRRESASQNHSGTSLPPQPPPPPRRRESGGGGGGARGSMDGGGRSGSGSGRPDGGVSVAGVQVEMEMEGAAAAEDGGLLADLGALQREVDALRGRFGT</sequence>
<feature type="compositionally biased region" description="Low complexity" evidence="1">
    <location>
        <begin position="555"/>
        <end position="567"/>
    </location>
</feature>
<evidence type="ECO:0000256" key="1">
    <source>
        <dbReference type="SAM" id="MobiDB-lite"/>
    </source>
</evidence>
<feature type="compositionally biased region" description="Basic and acidic residues" evidence="1">
    <location>
        <begin position="341"/>
        <end position="357"/>
    </location>
</feature>
<gene>
    <name evidence="2" type="ORF">BT67DRAFT_155656</name>
</gene>
<dbReference type="EMBL" id="MU853424">
    <property type="protein sequence ID" value="KAK4131435.1"/>
    <property type="molecule type" value="Genomic_DNA"/>
</dbReference>
<feature type="compositionally biased region" description="Polar residues" evidence="1">
    <location>
        <begin position="266"/>
        <end position="275"/>
    </location>
</feature>
<organism evidence="2 3">
    <name type="scientific">Trichocladium antarcticum</name>
    <dbReference type="NCBI Taxonomy" id="1450529"/>
    <lineage>
        <taxon>Eukaryota</taxon>
        <taxon>Fungi</taxon>
        <taxon>Dikarya</taxon>
        <taxon>Ascomycota</taxon>
        <taxon>Pezizomycotina</taxon>
        <taxon>Sordariomycetes</taxon>
        <taxon>Sordariomycetidae</taxon>
        <taxon>Sordariales</taxon>
        <taxon>Chaetomiaceae</taxon>
        <taxon>Trichocladium</taxon>
    </lineage>
</organism>
<feature type="compositionally biased region" description="Polar residues" evidence="1">
    <location>
        <begin position="1"/>
        <end position="12"/>
    </location>
</feature>
<evidence type="ECO:0000313" key="2">
    <source>
        <dbReference type="EMBL" id="KAK4131435.1"/>
    </source>
</evidence>
<accession>A0AAN6ZA29</accession>
<name>A0AAN6ZA29_9PEZI</name>
<feature type="compositionally biased region" description="Basic residues" evidence="1">
    <location>
        <begin position="280"/>
        <end position="294"/>
    </location>
</feature>
<keyword evidence="3" id="KW-1185">Reference proteome</keyword>
<reference evidence="2" key="1">
    <citation type="journal article" date="2023" name="Mol. Phylogenet. Evol.">
        <title>Genome-scale phylogeny and comparative genomics of the fungal order Sordariales.</title>
        <authorList>
            <person name="Hensen N."/>
            <person name="Bonometti L."/>
            <person name="Westerberg I."/>
            <person name="Brannstrom I.O."/>
            <person name="Guillou S."/>
            <person name="Cros-Aarteil S."/>
            <person name="Calhoun S."/>
            <person name="Haridas S."/>
            <person name="Kuo A."/>
            <person name="Mondo S."/>
            <person name="Pangilinan J."/>
            <person name="Riley R."/>
            <person name="LaButti K."/>
            <person name="Andreopoulos B."/>
            <person name="Lipzen A."/>
            <person name="Chen C."/>
            <person name="Yan M."/>
            <person name="Daum C."/>
            <person name="Ng V."/>
            <person name="Clum A."/>
            <person name="Steindorff A."/>
            <person name="Ohm R.A."/>
            <person name="Martin F."/>
            <person name="Silar P."/>
            <person name="Natvig D.O."/>
            <person name="Lalanne C."/>
            <person name="Gautier V."/>
            <person name="Ament-Velasquez S.L."/>
            <person name="Kruys A."/>
            <person name="Hutchinson M.I."/>
            <person name="Powell A.J."/>
            <person name="Barry K."/>
            <person name="Miller A.N."/>
            <person name="Grigoriev I.V."/>
            <person name="Debuchy R."/>
            <person name="Gladieux P."/>
            <person name="Hiltunen Thoren M."/>
            <person name="Johannesson H."/>
        </authorList>
    </citation>
    <scope>NUCLEOTIDE SEQUENCE</scope>
    <source>
        <strain evidence="2">CBS 123565</strain>
    </source>
</reference>
<protein>
    <submittedName>
        <fullName evidence="2">Uncharacterized protein</fullName>
    </submittedName>
</protein>
<feature type="compositionally biased region" description="Low complexity" evidence="1">
    <location>
        <begin position="436"/>
        <end position="452"/>
    </location>
</feature>
<feature type="compositionally biased region" description="Polar residues" evidence="1">
    <location>
        <begin position="237"/>
        <end position="248"/>
    </location>
</feature>